<protein>
    <submittedName>
        <fullName evidence="1">Uncharacterized protein</fullName>
    </submittedName>
</protein>
<evidence type="ECO:0000313" key="2">
    <source>
        <dbReference type="Proteomes" id="UP000712281"/>
    </source>
</evidence>
<sequence>MNVIYGLELERNFILMSLKYIELLLILDVIKYVNGQLDLMGFGSEKIMTNR</sequence>
<dbReference type="EMBL" id="QGKW02000276">
    <property type="protein sequence ID" value="KAF2608545.1"/>
    <property type="molecule type" value="Genomic_DNA"/>
</dbReference>
<evidence type="ECO:0000313" key="1">
    <source>
        <dbReference type="EMBL" id="KAF2608545.1"/>
    </source>
</evidence>
<accession>A0A8S9LN20</accession>
<name>A0A8S9LN20_BRACR</name>
<dbReference type="Proteomes" id="UP000712281">
    <property type="component" value="Unassembled WGS sequence"/>
</dbReference>
<reference evidence="1" key="1">
    <citation type="submission" date="2019-12" db="EMBL/GenBank/DDBJ databases">
        <title>Genome sequencing and annotation of Brassica cretica.</title>
        <authorList>
            <person name="Studholme D.J."/>
            <person name="Sarris P.F."/>
        </authorList>
    </citation>
    <scope>NUCLEOTIDE SEQUENCE</scope>
    <source>
        <strain evidence="1">PFS-001/15</strain>
        <tissue evidence="1">Leaf</tissue>
    </source>
</reference>
<gene>
    <name evidence="1" type="ORF">F2Q68_00045357</name>
</gene>
<dbReference type="AlphaFoldDB" id="A0A8S9LN20"/>
<proteinExistence type="predicted"/>
<comment type="caution">
    <text evidence="1">The sequence shown here is derived from an EMBL/GenBank/DDBJ whole genome shotgun (WGS) entry which is preliminary data.</text>
</comment>
<organism evidence="1 2">
    <name type="scientific">Brassica cretica</name>
    <name type="common">Mustard</name>
    <dbReference type="NCBI Taxonomy" id="69181"/>
    <lineage>
        <taxon>Eukaryota</taxon>
        <taxon>Viridiplantae</taxon>
        <taxon>Streptophyta</taxon>
        <taxon>Embryophyta</taxon>
        <taxon>Tracheophyta</taxon>
        <taxon>Spermatophyta</taxon>
        <taxon>Magnoliopsida</taxon>
        <taxon>eudicotyledons</taxon>
        <taxon>Gunneridae</taxon>
        <taxon>Pentapetalae</taxon>
        <taxon>rosids</taxon>
        <taxon>malvids</taxon>
        <taxon>Brassicales</taxon>
        <taxon>Brassicaceae</taxon>
        <taxon>Brassiceae</taxon>
        <taxon>Brassica</taxon>
    </lineage>
</organism>